<proteinExistence type="predicted"/>
<accession>A0A081AAK1</accession>
<dbReference type="EMBL" id="ANJA01001615">
    <property type="protein sequence ID" value="ETO75912.1"/>
    <property type="molecule type" value="Genomic_DNA"/>
</dbReference>
<keyword evidence="1" id="KW-0175">Coiled coil</keyword>
<dbReference type="AlphaFoldDB" id="A0A081AAK1"/>
<dbReference type="OrthoDB" id="64941at2759"/>
<gene>
    <name evidence="3" type="ORF">F444_08605</name>
</gene>
<evidence type="ECO:0000313" key="4">
    <source>
        <dbReference type="Proteomes" id="UP000028582"/>
    </source>
</evidence>
<evidence type="ECO:0000313" key="3">
    <source>
        <dbReference type="EMBL" id="ETO75912.1"/>
    </source>
</evidence>
<reference evidence="3 4" key="1">
    <citation type="submission" date="2013-11" db="EMBL/GenBank/DDBJ databases">
        <title>The Genome Sequence of Phytophthora parasitica P1976.</title>
        <authorList>
            <consortium name="The Broad Institute Genomics Platform"/>
            <person name="Russ C."/>
            <person name="Tyler B."/>
            <person name="Panabieres F."/>
            <person name="Shan W."/>
            <person name="Tripathy S."/>
            <person name="Grunwald N."/>
            <person name="Machado M."/>
            <person name="Johnson C.S."/>
            <person name="Walker B."/>
            <person name="Young S."/>
            <person name="Zeng Q."/>
            <person name="Gargeya S."/>
            <person name="Fitzgerald M."/>
            <person name="Haas B."/>
            <person name="Abouelleil A."/>
            <person name="Allen A.W."/>
            <person name="Alvarado L."/>
            <person name="Arachchi H.M."/>
            <person name="Berlin A.M."/>
            <person name="Chapman S.B."/>
            <person name="Gainer-Dewar J."/>
            <person name="Goldberg J."/>
            <person name="Griggs A."/>
            <person name="Gujja S."/>
            <person name="Hansen M."/>
            <person name="Howarth C."/>
            <person name="Imamovic A."/>
            <person name="Ireland A."/>
            <person name="Larimer J."/>
            <person name="McCowan C."/>
            <person name="Murphy C."/>
            <person name="Pearson M."/>
            <person name="Poon T.W."/>
            <person name="Priest M."/>
            <person name="Roberts A."/>
            <person name="Saif S."/>
            <person name="Shea T."/>
            <person name="Sisk P."/>
            <person name="Sykes S."/>
            <person name="Wortman J."/>
            <person name="Nusbaum C."/>
            <person name="Birren B."/>
        </authorList>
    </citation>
    <scope>NUCLEOTIDE SEQUENCE [LARGE SCALE GENOMIC DNA]</scope>
    <source>
        <strain evidence="3 4">P1976</strain>
    </source>
</reference>
<evidence type="ECO:0000256" key="1">
    <source>
        <dbReference type="SAM" id="Coils"/>
    </source>
</evidence>
<feature type="compositionally biased region" description="Basic and acidic residues" evidence="2">
    <location>
        <begin position="159"/>
        <end position="168"/>
    </location>
</feature>
<feature type="compositionally biased region" description="Polar residues" evidence="2">
    <location>
        <begin position="145"/>
        <end position="157"/>
    </location>
</feature>
<sequence>MSSPPSRPLPPRSGDNESILVSPLNPLLPTGYRNIQPFQKGKGWHSNGRTPRHRVASTQADDTDSGGVVFPLLPGHEHARDIQGPDASAVEMATSDDRQENEAITKPTVISPRAPTQPNGAPRRPSRTDIRTNSGSFRSRALSGSPRNSSRPTSPATDENLKTHKEETMATGPDPVLMQQLWQEYAARSHAANRHVDAAAYHEKMHRRYGEQRALKERIAQLEQALESMENERNEAQQQAENASKKLELLIAETSDSGAKTAALKPQAGEPVNAEEKSYRERSFALERALLQTKSSLLALQEQLRQEIIETTDRTQALEAQLVLERNTNLELARQLRETSVGFTRVSEELVETRVGLEREQQRSQEIMEQARLQNAQVLSDNRREQLENRMKLAVRSLGREALKQKMETLLRRTMRAEQNMRVAQLETECVSRERDAMREQLEQVLSSHAIKYHSLGASGGIPGILKRSTQLTSGSRMISDQLLLLQVLYEETEQPEDPNDGFSIHFVAYEPRSAQDDFLTFHLRDIQRLVPNHESYLARHSVRRRERLEALAELLVGHVHAGYKNGHLVLAETTDPEAATRFPAEQSTSLQDQQQIQQVTVYRGTRYLSVTGEENSDDVLVDLTVTEAFAAATSQVWWLEVRAVMLDCEGYSEPLSTKVDLRQLLTFCSTFASYRPSQRHDGNSEDPELFAVHEELLGPLFNNLRVIGEAGEMATLVVIGTDDEKQPPTSEPLHSRRLSVENQSIKPKENETVALCTPVPSTLTHQSVVNVGEVFYCVRLQELWDGELLLDITMDDPETQQHFHRMLYEPQLAKLVERLVRDGALDNEDDEEAARQVKYGLASVLHRPLCKLVVSNIRPVLPHPSQNSNKATTQAGDIDVGFLFDDERSGEEGEAGAYEVCTLVLEGAVCASLGWSTSREARVITASRNTQVDESAVQKVLQDILADKDATAQVNRQRAGVRCRGEAGFLLVQIISANLSYCGDVTIFDGLPIATEHDGLSLLPLVLVVKDRESEDSPIQLVFEALGIDDEDSSEIIRRVLTSSYGPESVIDHDM</sequence>
<evidence type="ECO:0000256" key="2">
    <source>
        <dbReference type="SAM" id="MobiDB-lite"/>
    </source>
</evidence>
<feature type="compositionally biased region" description="Pro residues" evidence="2">
    <location>
        <begin position="1"/>
        <end position="11"/>
    </location>
</feature>
<protein>
    <submittedName>
        <fullName evidence="3">Uncharacterized protein</fullName>
    </submittedName>
</protein>
<feature type="coiled-coil region" evidence="1">
    <location>
        <begin position="212"/>
        <end position="253"/>
    </location>
</feature>
<comment type="caution">
    <text evidence="3">The sequence shown here is derived from an EMBL/GenBank/DDBJ whole genome shotgun (WGS) entry which is preliminary data.</text>
</comment>
<name>A0A081AAK1_PHYNI</name>
<organism evidence="3 4">
    <name type="scientific">Phytophthora nicotianae P1976</name>
    <dbReference type="NCBI Taxonomy" id="1317066"/>
    <lineage>
        <taxon>Eukaryota</taxon>
        <taxon>Sar</taxon>
        <taxon>Stramenopiles</taxon>
        <taxon>Oomycota</taxon>
        <taxon>Peronosporomycetes</taxon>
        <taxon>Peronosporales</taxon>
        <taxon>Peronosporaceae</taxon>
        <taxon>Phytophthora</taxon>
    </lineage>
</organism>
<feature type="region of interest" description="Disordered" evidence="2">
    <location>
        <begin position="92"/>
        <end position="172"/>
    </location>
</feature>
<dbReference type="Proteomes" id="UP000028582">
    <property type="component" value="Unassembled WGS sequence"/>
</dbReference>
<feature type="coiled-coil region" evidence="1">
    <location>
        <begin position="357"/>
        <end position="427"/>
    </location>
</feature>
<feature type="region of interest" description="Disordered" evidence="2">
    <location>
        <begin position="1"/>
        <end position="66"/>
    </location>
</feature>